<comment type="similarity">
    <text evidence="1">Belongs to the class-I pyridine nucleotide-disulfide oxidoreductase family.</text>
</comment>
<accession>A0ABP0HSW0</accession>
<gene>
    <name evidence="6" type="ORF">SCF082_LOCUS3019</name>
</gene>
<evidence type="ECO:0000259" key="4">
    <source>
        <dbReference type="Pfam" id="PF02852"/>
    </source>
</evidence>
<dbReference type="PANTHER" id="PTHR43014">
    <property type="entry name" value="MERCURIC REDUCTASE"/>
    <property type="match status" value="1"/>
</dbReference>
<sequence length="489" mass="51636">MAPHPVPHHYEFDLAVIGAGSAGLSAAGFAAQMGASVLLVDKKEPGGDCTWSGCVPSKALVHLASEQAVLGKSADLKRIQESVQATIRRVYQHEDPAALEEKGIEFAQGEVEFLDKYHINVRSAEDGKNRNVSSRNFLVATGAKPVYPESITGFDAIDNKYNYETIWELTKLPQRLIVVGSGPVGCELAQAFARLGSQVTLVGSTLLPRETKRARETVLKALEKDGISFLHSRPAAATQNAGGVVNMVMSDGTKAAGDAVLYAVGRAPVLPAGLAKVVGAGSIAEDGGLICSDTLAVKSCPNIYGAGDCVEENLQFTHYAGYQGFQAVRNALLPFSSEAKIPASVPRVTFTDPEVGAIGLNTLVDAQHHGFKSAVVLRWSGAHTDRAVCQGAEDVTFVELVVANATSPHAKIIGANAVGPSAGELICELSLIVSCGLTLSQVSHAIHPYPTYGFAIQQLCAEETTTRLLKTNTLRLLTAKYKSPCCTIS</sequence>
<dbReference type="Pfam" id="PF07992">
    <property type="entry name" value="Pyr_redox_2"/>
    <property type="match status" value="1"/>
</dbReference>
<organism evidence="6 7">
    <name type="scientific">Durusdinium trenchii</name>
    <dbReference type="NCBI Taxonomy" id="1381693"/>
    <lineage>
        <taxon>Eukaryota</taxon>
        <taxon>Sar</taxon>
        <taxon>Alveolata</taxon>
        <taxon>Dinophyceae</taxon>
        <taxon>Suessiales</taxon>
        <taxon>Symbiodiniaceae</taxon>
        <taxon>Durusdinium</taxon>
    </lineage>
</organism>
<feature type="domain" description="FAD/NAD(P)-binding" evidence="5">
    <location>
        <begin position="12"/>
        <end position="324"/>
    </location>
</feature>
<evidence type="ECO:0000256" key="2">
    <source>
        <dbReference type="ARBA" id="ARBA00022630"/>
    </source>
</evidence>
<dbReference type="PANTHER" id="PTHR43014:SF2">
    <property type="entry name" value="MERCURIC REDUCTASE"/>
    <property type="match status" value="1"/>
</dbReference>
<keyword evidence="2" id="KW-0285">Flavoprotein</keyword>
<dbReference type="Gene3D" id="3.30.390.30">
    <property type="match status" value="1"/>
</dbReference>
<dbReference type="SUPFAM" id="SSF55424">
    <property type="entry name" value="FAD/NAD-linked reductases, dimerisation (C-terminal) domain"/>
    <property type="match status" value="1"/>
</dbReference>
<evidence type="ECO:0000313" key="6">
    <source>
        <dbReference type="EMBL" id="CAK8992254.1"/>
    </source>
</evidence>
<reference evidence="6 7" key="1">
    <citation type="submission" date="2024-02" db="EMBL/GenBank/DDBJ databases">
        <authorList>
            <person name="Chen Y."/>
            <person name="Shah S."/>
            <person name="Dougan E. K."/>
            <person name="Thang M."/>
            <person name="Chan C."/>
        </authorList>
    </citation>
    <scope>NUCLEOTIDE SEQUENCE [LARGE SCALE GENOMIC DNA]</scope>
</reference>
<dbReference type="EMBL" id="CAXAMM010001522">
    <property type="protein sequence ID" value="CAK8992254.1"/>
    <property type="molecule type" value="Genomic_DNA"/>
</dbReference>
<feature type="domain" description="Pyridine nucleotide-disulphide oxidoreductase dimerisation" evidence="4">
    <location>
        <begin position="345"/>
        <end position="457"/>
    </location>
</feature>
<evidence type="ECO:0000259" key="5">
    <source>
        <dbReference type="Pfam" id="PF07992"/>
    </source>
</evidence>
<protein>
    <submittedName>
        <fullName evidence="6">Dihydrolipoyl dehydrogenase (Dihydrolipoamide dehydrogenase)</fullName>
    </submittedName>
</protein>
<evidence type="ECO:0000256" key="1">
    <source>
        <dbReference type="ARBA" id="ARBA00007532"/>
    </source>
</evidence>
<keyword evidence="7" id="KW-1185">Reference proteome</keyword>
<evidence type="ECO:0000313" key="7">
    <source>
        <dbReference type="Proteomes" id="UP001642464"/>
    </source>
</evidence>
<dbReference type="InterPro" id="IPR016156">
    <property type="entry name" value="FAD/NAD-linked_Rdtase_dimer_sf"/>
</dbReference>
<name>A0ABP0HSW0_9DINO</name>
<dbReference type="PRINTS" id="PR00368">
    <property type="entry name" value="FADPNR"/>
</dbReference>
<dbReference type="PIRSF" id="PIRSF000350">
    <property type="entry name" value="Mercury_reductase_MerA"/>
    <property type="match status" value="1"/>
</dbReference>
<dbReference type="InterPro" id="IPR036188">
    <property type="entry name" value="FAD/NAD-bd_sf"/>
</dbReference>
<evidence type="ECO:0000256" key="3">
    <source>
        <dbReference type="ARBA" id="ARBA00022827"/>
    </source>
</evidence>
<keyword evidence="3" id="KW-0274">FAD</keyword>
<comment type="caution">
    <text evidence="6">The sequence shown here is derived from an EMBL/GenBank/DDBJ whole genome shotgun (WGS) entry which is preliminary data.</text>
</comment>
<dbReference type="Proteomes" id="UP001642464">
    <property type="component" value="Unassembled WGS sequence"/>
</dbReference>
<dbReference type="PRINTS" id="PR00411">
    <property type="entry name" value="PNDRDTASEI"/>
</dbReference>
<dbReference type="SUPFAM" id="SSF51905">
    <property type="entry name" value="FAD/NAD(P)-binding domain"/>
    <property type="match status" value="1"/>
</dbReference>
<dbReference type="InterPro" id="IPR004099">
    <property type="entry name" value="Pyr_nucl-diS_OxRdtase_dimer"/>
</dbReference>
<dbReference type="Pfam" id="PF02852">
    <property type="entry name" value="Pyr_redox_dim"/>
    <property type="match status" value="1"/>
</dbReference>
<dbReference type="InterPro" id="IPR001100">
    <property type="entry name" value="Pyr_nuc-diS_OxRdtase"/>
</dbReference>
<proteinExistence type="inferred from homology"/>
<dbReference type="InterPro" id="IPR023753">
    <property type="entry name" value="FAD/NAD-binding_dom"/>
</dbReference>
<dbReference type="Gene3D" id="3.50.50.60">
    <property type="entry name" value="FAD/NAD(P)-binding domain"/>
    <property type="match status" value="2"/>
</dbReference>